<proteinExistence type="predicted"/>
<dbReference type="EC" id="3.6.1.7" evidence="1"/>
<feature type="active site" evidence="1">
    <location>
        <position position="378"/>
    </location>
</feature>
<reference evidence="4" key="1">
    <citation type="submission" date="2022-06" db="EMBL/GenBank/DDBJ databases">
        <title>Complete genome sequences of two strains of the flax pathogen Septoria linicola.</title>
        <authorList>
            <person name="Lapalu N."/>
            <person name="Simon A."/>
            <person name="Demenou B."/>
            <person name="Paumier D."/>
            <person name="Guillot M.-P."/>
            <person name="Gout L."/>
            <person name="Valade R."/>
        </authorList>
    </citation>
    <scope>NUCLEOTIDE SEQUENCE</scope>
    <source>
        <strain evidence="4">SE15195</strain>
    </source>
</reference>
<feature type="active site" evidence="1">
    <location>
        <position position="396"/>
    </location>
</feature>
<dbReference type="PROSITE" id="PS50141">
    <property type="entry name" value="A_DEAMIN_EDITASE"/>
    <property type="match status" value="1"/>
</dbReference>
<dbReference type="GO" id="GO:0003723">
    <property type="term" value="F:RNA binding"/>
    <property type="evidence" value="ECO:0007669"/>
    <property type="project" value="InterPro"/>
</dbReference>
<dbReference type="InterPro" id="IPR042935">
    <property type="entry name" value="Tad1"/>
</dbReference>
<dbReference type="EMBL" id="CP099418">
    <property type="protein sequence ID" value="USW48269.1"/>
    <property type="molecule type" value="Genomic_DNA"/>
</dbReference>
<dbReference type="Proteomes" id="UP001056384">
    <property type="component" value="Chromosome 1"/>
</dbReference>
<evidence type="ECO:0000313" key="4">
    <source>
        <dbReference type="EMBL" id="USW48269.1"/>
    </source>
</evidence>
<dbReference type="PANTHER" id="PTHR47803">
    <property type="entry name" value="TRNA-SPECIFIC ADENOSINE DEAMINASE 1"/>
    <property type="match status" value="1"/>
</dbReference>
<gene>
    <name evidence="4" type="ORF">Slin15195_G015880</name>
</gene>
<dbReference type="SMART" id="SM00552">
    <property type="entry name" value="ADEAMc"/>
    <property type="match status" value="1"/>
</dbReference>
<evidence type="ECO:0000259" key="3">
    <source>
        <dbReference type="PROSITE" id="PS51160"/>
    </source>
</evidence>
<dbReference type="AlphaFoldDB" id="A0A9Q9EFV6"/>
<dbReference type="PANTHER" id="PTHR47803:SF1">
    <property type="entry name" value="TRNA-SPECIFIC ADENOSINE DEAMINASE 1"/>
    <property type="match status" value="1"/>
</dbReference>
<dbReference type="InterPro" id="IPR001792">
    <property type="entry name" value="Acylphosphatase-like_dom"/>
</dbReference>
<accession>A0A9Q9EFV6</accession>
<evidence type="ECO:0000313" key="5">
    <source>
        <dbReference type="Proteomes" id="UP001056384"/>
    </source>
</evidence>
<feature type="domain" description="Acylphosphatase-like" evidence="3">
    <location>
        <begin position="360"/>
        <end position="407"/>
    </location>
</feature>
<protein>
    <recommendedName>
        <fullName evidence="1">acylphosphatase</fullName>
        <ecNumber evidence="1">3.6.1.7</ecNumber>
    </recommendedName>
</protein>
<dbReference type="PROSITE" id="PS51160">
    <property type="entry name" value="ACYLPHOSPHATASE_3"/>
    <property type="match status" value="1"/>
</dbReference>
<dbReference type="GO" id="GO:0003998">
    <property type="term" value="F:acylphosphatase activity"/>
    <property type="evidence" value="ECO:0007669"/>
    <property type="project" value="UniProtKB-EC"/>
</dbReference>
<organism evidence="4 5">
    <name type="scientific">Septoria linicola</name>
    <dbReference type="NCBI Taxonomy" id="215465"/>
    <lineage>
        <taxon>Eukaryota</taxon>
        <taxon>Fungi</taxon>
        <taxon>Dikarya</taxon>
        <taxon>Ascomycota</taxon>
        <taxon>Pezizomycotina</taxon>
        <taxon>Dothideomycetes</taxon>
        <taxon>Dothideomycetidae</taxon>
        <taxon>Mycosphaerellales</taxon>
        <taxon>Mycosphaerellaceae</taxon>
        <taxon>Septoria</taxon>
    </lineage>
</organism>
<comment type="catalytic activity">
    <reaction evidence="1">
        <text>an acyl phosphate + H2O = a carboxylate + phosphate + H(+)</text>
        <dbReference type="Rhea" id="RHEA:14965"/>
        <dbReference type="ChEBI" id="CHEBI:15377"/>
        <dbReference type="ChEBI" id="CHEBI:15378"/>
        <dbReference type="ChEBI" id="CHEBI:29067"/>
        <dbReference type="ChEBI" id="CHEBI:43474"/>
        <dbReference type="ChEBI" id="CHEBI:59918"/>
        <dbReference type="EC" id="3.6.1.7"/>
    </reaction>
</comment>
<feature type="domain" description="A to I editase" evidence="2">
    <location>
        <begin position="56"/>
        <end position="370"/>
    </location>
</feature>
<sequence length="407" mass="45071">MTKADLIADCVLKTFEALPSKCKPRILSASRREWVPLAGIVLSRVEASTPTLTCAALATGMKCLPQSKLGLANGNILHDWHAEVLAIRSLNRFLVDECASLANNGRDQTGLWVKWREENVSTEHIRQPFALQDDVEIHMYCSEAPCGDASMELTMAEQVDATPWEREQYVGPDGLLGRGNFDQLGIVRRKPSRPDAPQSLSKSCSDKLALKQCTSLLSGLSSLLISPSNAYLSTLILPEGQAIERSTKRAFSATGRMKDLANNTIEQTWSQYGYQFKPFEVQTTTKTFAFSKPVKGESDSAVPSNLSAMYTPHRQEILINGVLQGRKQTDPRGASCVSRRRMWADIYDVTALVDEQMAVSLRAESYGEVKQSGLLEGRELVKREARSLGLKGWKRNEGDTEWTLVEG</sequence>
<evidence type="ECO:0000259" key="2">
    <source>
        <dbReference type="PROSITE" id="PS50141"/>
    </source>
</evidence>
<dbReference type="GO" id="GO:0043829">
    <property type="term" value="F:tRNA-specific adenosine-37 deaminase activity"/>
    <property type="evidence" value="ECO:0007669"/>
    <property type="project" value="TreeGrafter"/>
</dbReference>
<keyword evidence="1" id="KW-0378">Hydrolase</keyword>
<dbReference type="GO" id="GO:0002100">
    <property type="term" value="P:tRNA wobble adenosine to inosine editing"/>
    <property type="evidence" value="ECO:0007669"/>
    <property type="project" value="InterPro"/>
</dbReference>
<keyword evidence="5" id="KW-1185">Reference proteome</keyword>
<evidence type="ECO:0000256" key="1">
    <source>
        <dbReference type="PROSITE-ProRule" id="PRU00520"/>
    </source>
</evidence>
<name>A0A9Q9EFV6_9PEZI</name>
<dbReference type="InterPro" id="IPR002466">
    <property type="entry name" value="A_deamin"/>
</dbReference>
<dbReference type="Pfam" id="PF02137">
    <property type="entry name" value="A_deamin"/>
    <property type="match status" value="1"/>
</dbReference>